<dbReference type="GO" id="GO:0010133">
    <property type="term" value="P:L-proline catabolic process to L-glutamate"/>
    <property type="evidence" value="ECO:0007669"/>
    <property type="project" value="UniProtKB-UniRule"/>
</dbReference>
<dbReference type="InterPro" id="IPR016160">
    <property type="entry name" value="Ald_DH_CS_CYS"/>
</dbReference>
<keyword evidence="13" id="KW-1185">Reference proteome</keyword>
<comment type="similarity">
    <text evidence="2 8">Belongs to the aldehyde dehydrogenase family.</text>
</comment>
<dbReference type="InterPro" id="IPR050485">
    <property type="entry name" value="Proline_metab_enzyme"/>
</dbReference>
<comment type="caution">
    <text evidence="12">The sequence shown here is derived from an EMBL/GenBank/DDBJ whole genome shotgun (WGS) entry which is preliminary data.</text>
</comment>
<dbReference type="FunFam" id="3.40.309.10:FF:000005">
    <property type="entry name" value="1-pyrroline-5-carboxylate dehydrogenase 1"/>
    <property type="match status" value="1"/>
</dbReference>
<dbReference type="InterPro" id="IPR005931">
    <property type="entry name" value="P5CDH/ALDH4A1"/>
</dbReference>
<feature type="active site" evidence="7">
    <location>
        <position position="311"/>
    </location>
</feature>
<evidence type="ECO:0000256" key="4">
    <source>
        <dbReference type="ARBA" id="ARBA00023027"/>
    </source>
</evidence>
<keyword evidence="4 9" id="KW-0520">NAD</keyword>
<evidence type="ECO:0000256" key="1">
    <source>
        <dbReference type="ARBA" id="ARBA00004786"/>
    </source>
</evidence>
<dbReference type="CDD" id="cd07123">
    <property type="entry name" value="ALDH_F4-17_P5CDH"/>
    <property type="match status" value="1"/>
</dbReference>
<dbReference type="GO" id="GO:0003842">
    <property type="term" value="F:L-glutamate gamma-semialdehyde dehydrogenase activity"/>
    <property type="evidence" value="ECO:0007669"/>
    <property type="project" value="UniProtKB-UniRule"/>
</dbReference>
<dbReference type="Gene3D" id="3.40.309.10">
    <property type="entry name" value="Aldehyde Dehydrogenase, Chain A, domain 2"/>
    <property type="match status" value="1"/>
</dbReference>
<evidence type="ECO:0000259" key="11">
    <source>
        <dbReference type="Pfam" id="PF00171"/>
    </source>
</evidence>
<comment type="catalytic activity">
    <reaction evidence="6 9">
        <text>L-glutamate 5-semialdehyde + NAD(+) + H2O = L-glutamate + NADH + 2 H(+)</text>
        <dbReference type="Rhea" id="RHEA:30235"/>
        <dbReference type="ChEBI" id="CHEBI:15377"/>
        <dbReference type="ChEBI" id="CHEBI:15378"/>
        <dbReference type="ChEBI" id="CHEBI:29985"/>
        <dbReference type="ChEBI" id="CHEBI:57540"/>
        <dbReference type="ChEBI" id="CHEBI:57945"/>
        <dbReference type="ChEBI" id="CHEBI:58066"/>
        <dbReference type="EC" id="1.2.1.88"/>
    </reaction>
</comment>
<dbReference type="Pfam" id="PF00171">
    <property type="entry name" value="Aldedh"/>
    <property type="match status" value="1"/>
</dbReference>
<feature type="domain" description="Aldehyde dehydrogenase" evidence="11">
    <location>
        <begin position="73"/>
        <end position="543"/>
    </location>
</feature>
<gene>
    <name evidence="12" type="ORF">BP5796_07548</name>
</gene>
<dbReference type="EMBL" id="PDLN01000010">
    <property type="protein sequence ID" value="RDW74106.1"/>
    <property type="molecule type" value="Genomic_DNA"/>
</dbReference>
<keyword evidence="5 9" id="KW-0642">Proline metabolism</keyword>
<reference evidence="12 13" key="1">
    <citation type="journal article" date="2018" name="IMA Fungus">
        <title>IMA Genome-F 9: Draft genome sequence of Annulohypoxylon stygium, Aspergillus mulundensis, Berkeleyomyces basicola (syn. Thielaviopsis basicola), Ceratocystis smalleyi, two Cercospora beticola strains, Coleophoma cylindrospora, Fusarium fracticaudum, Phialophora cf. hyalina, and Morchella septimelata.</title>
        <authorList>
            <person name="Wingfield B.D."/>
            <person name="Bills G.F."/>
            <person name="Dong Y."/>
            <person name="Huang W."/>
            <person name="Nel W.J."/>
            <person name="Swalarsk-Parry B.S."/>
            <person name="Vaghefi N."/>
            <person name="Wilken P.M."/>
            <person name="An Z."/>
            <person name="de Beer Z.W."/>
            <person name="De Vos L."/>
            <person name="Chen L."/>
            <person name="Duong T.A."/>
            <person name="Gao Y."/>
            <person name="Hammerbacher A."/>
            <person name="Kikkert J.R."/>
            <person name="Li Y."/>
            <person name="Li H."/>
            <person name="Li K."/>
            <person name="Li Q."/>
            <person name="Liu X."/>
            <person name="Ma X."/>
            <person name="Naidoo K."/>
            <person name="Pethybridge S.J."/>
            <person name="Sun J."/>
            <person name="Steenkamp E.T."/>
            <person name="van der Nest M.A."/>
            <person name="van Wyk S."/>
            <person name="Wingfield M.J."/>
            <person name="Xiong C."/>
            <person name="Yue Q."/>
            <person name="Zhang X."/>
        </authorList>
    </citation>
    <scope>NUCLEOTIDE SEQUENCE [LARGE SCALE GENOMIC DNA]</scope>
    <source>
        <strain evidence="12 13">BP5796</strain>
    </source>
</reference>
<dbReference type="GO" id="GO:0005759">
    <property type="term" value="C:mitochondrial matrix"/>
    <property type="evidence" value="ECO:0007669"/>
    <property type="project" value="TreeGrafter"/>
</dbReference>
<evidence type="ECO:0000256" key="9">
    <source>
        <dbReference type="RuleBase" id="RU366016"/>
    </source>
</evidence>
<dbReference type="InterPro" id="IPR016161">
    <property type="entry name" value="Ald_DH/histidinol_DH"/>
</dbReference>
<name>A0A3D8RJH1_9HELO</name>
<dbReference type="InterPro" id="IPR016163">
    <property type="entry name" value="Ald_DH_C"/>
</dbReference>
<dbReference type="FunFam" id="3.40.605.10:FF:000006">
    <property type="entry name" value="1-pyrroline-5-carboxylate dehydrogenase"/>
    <property type="match status" value="1"/>
</dbReference>
<dbReference type="PROSITE" id="PS00070">
    <property type="entry name" value="ALDEHYDE_DEHYDR_CYS"/>
    <property type="match status" value="1"/>
</dbReference>
<dbReference type="PANTHER" id="PTHR42862:SF1">
    <property type="entry name" value="DELTA-1-PYRROLINE-5-CARBOXYLATE DEHYDROGENASE 2, ISOFORM A-RELATED"/>
    <property type="match status" value="1"/>
</dbReference>
<protein>
    <recommendedName>
        <fullName evidence="9 10">Multifunctional fusion protein</fullName>
    </recommendedName>
    <domain>
        <recommendedName>
            <fullName evidence="10">Delta-1-pyrroline-5-carboxylate dehydrogenase</fullName>
            <shortName evidence="10">P5C dehydrogenase</shortName>
        </recommendedName>
        <alternativeName>
            <fullName evidence="9">L-glutamate gamma-semialdehyde dehydrogenase</fullName>
        </alternativeName>
    </domain>
    <domain>
        <recommendedName>
            <fullName evidence="9">L-glutamate gamma-semialdehyde dehydrogenase</fullName>
            <ecNumber evidence="9">1.2.1.88</ecNumber>
        </recommendedName>
    </domain>
</protein>
<dbReference type="PANTHER" id="PTHR42862">
    <property type="entry name" value="DELTA-1-PYRROLINE-5-CARBOXYLATE DEHYDROGENASE 1, ISOFORM A-RELATED"/>
    <property type="match status" value="1"/>
</dbReference>
<dbReference type="AlphaFoldDB" id="A0A3D8RJH1"/>
<dbReference type="InterPro" id="IPR016162">
    <property type="entry name" value="Ald_DH_N"/>
</dbReference>
<evidence type="ECO:0000256" key="2">
    <source>
        <dbReference type="ARBA" id="ARBA00009986"/>
    </source>
</evidence>
<dbReference type="EC" id="1.2.1.88" evidence="9"/>
<evidence type="ECO:0000256" key="6">
    <source>
        <dbReference type="ARBA" id="ARBA00048142"/>
    </source>
</evidence>
<evidence type="ECO:0000256" key="7">
    <source>
        <dbReference type="PROSITE-ProRule" id="PRU10007"/>
    </source>
</evidence>
<dbReference type="NCBIfam" id="TIGR01236">
    <property type="entry name" value="D1pyr5carbox1"/>
    <property type="match status" value="1"/>
</dbReference>
<dbReference type="InterPro" id="IPR029510">
    <property type="entry name" value="Ald_DH_CS_GLU"/>
</dbReference>
<dbReference type="SUPFAM" id="SSF53720">
    <property type="entry name" value="ALDH-like"/>
    <property type="match status" value="1"/>
</dbReference>
<accession>A0A3D8RJH1</accession>
<organism evidence="12 13">
    <name type="scientific">Coleophoma crateriformis</name>
    <dbReference type="NCBI Taxonomy" id="565419"/>
    <lineage>
        <taxon>Eukaryota</taxon>
        <taxon>Fungi</taxon>
        <taxon>Dikarya</taxon>
        <taxon>Ascomycota</taxon>
        <taxon>Pezizomycotina</taxon>
        <taxon>Leotiomycetes</taxon>
        <taxon>Helotiales</taxon>
        <taxon>Dermateaceae</taxon>
        <taxon>Coleophoma</taxon>
    </lineage>
</organism>
<keyword evidence="3 8" id="KW-0560">Oxidoreductase</keyword>
<dbReference type="OrthoDB" id="5322683at2759"/>
<proteinExistence type="inferred from homology"/>
<evidence type="ECO:0000256" key="8">
    <source>
        <dbReference type="RuleBase" id="RU003345"/>
    </source>
</evidence>
<evidence type="ECO:0000256" key="5">
    <source>
        <dbReference type="ARBA" id="ARBA00023062"/>
    </source>
</evidence>
<dbReference type="Proteomes" id="UP000256328">
    <property type="component" value="Unassembled WGS sequence"/>
</dbReference>
<dbReference type="Gene3D" id="3.40.605.10">
    <property type="entry name" value="Aldehyde Dehydrogenase, Chain A, domain 1"/>
    <property type="match status" value="1"/>
</dbReference>
<dbReference type="InterPro" id="IPR015590">
    <property type="entry name" value="Aldehyde_DH_dom"/>
</dbReference>
<dbReference type="PROSITE" id="PS00687">
    <property type="entry name" value="ALDEHYDE_DEHYDR_GLU"/>
    <property type="match status" value="1"/>
</dbReference>
<evidence type="ECO:0000256" key="10">
    <source>
        <dbReference type="RuleBase" id="RU366030"/>
    </source>
</evidence>
<comment type="pathway">
    <text evidence="1 9">Amino-acid degradation; L-proline degradation into L-glutamate; L-glutamate from L-proline: step 2/2.</text>
</comment>
<evidence type="ECO:0000256" key="3">
    <source>
        <dbReference type="ARBA" id="ARBA00023002"/>
    </source>
</evidence>
<dbReference type="UniPathway" id="UPA00261">
    <property type="reaction ID" value="UER00374"/>
</dbReference>
<evidence type="ECO:0000313" key="12">
    <source>
        <dbReference type="EMBL" id="RDW74106.1"/>
    </source>
</evidence>
<sequence length="560" mass="62129">MRRRLPRQISGLQKSCLSMWHPPAFENEQPKTYAKGSLERAELTQTLQDLKARMPDKITIRAAGLQINQNTDSKQENPSKHAQSVAEYASATPEDVNACIDAALAAKPEWESMPFEDRAAIFLRACELITGKYRCEIVAATMFGQGKNIWQAEIDAAAETVDFFKYYIQECFRLFSEQPKVHTPGTWNKLEYRPLEGFVYAIAPFNFTALGATLVGPAALLGNVVVWKPSPSALHASWILHKILLEAGLPEDVIQFVPGDAEQITNTILERPEFAALSYIGSTAVFKGLLGKIGKATADGTFRSYPRVVGETGGKNFHIVHASADAKSAAYNTIRGAFEYQGQKCSACSRAYVSESIWPEFKRHLVEGLEQVKVGDVEDFSNFVNPVIHERSFDKLADVIDKARNDSELELIAGGKASKEEGYFVHPTVYRTSNPKHELMSRELFGPVLSIYVYPDSEWESVMKVIDSTSTYALTGSIFARNQKAARFAQEKLKHSAGMLYLNTKCTGSVVAQQPFGGSRDSGTNDKTGTMGHLMRFTSIRTIKEEFGTLDDVQYPSNEV</sequence>
<evidence type="ECO:0000313" key="13">
    <source>
        <dbReference type="Proteomes" id="UP000256328"/>
    </source>
</evidence>